<dbReference type="GO" id="GO:0055085">
    <property type="term" value="P:transmembrane transport"/>
    <property type="evidence" value="ECO:0007669"/>
    <property type="project" value="InterPro"/>
</dbReference>
<feature type="transmembrane region" description="Helical" evidence="7">
    <location>
        <begin position="12"/>
        <end position="32"/>
    </location>
</feature>
<dbReference type="Gene3D" id="1.10.3720.10">
    <property type="entry name" value="MetI-like"/>
    <property type="match status" value="1"/>
</dbReference>
<dbReference type="Pfam" id="PF00528">
    <property type="entry name" value="BPD_transp_1"/>
    <property type="match status" value="1"/>
</dbReference>
<dbReference type="EMBL" id="CAEZSR010000009">
    <property type="protein sequence ID" value="CAB4543592.1"/>
    <property type="molecule type" value="Genomic_DNA"/>
</dbReference>
<evidence type="ECO:0000313" key="9">
    <source>
        <dbReference type="EMBL" id="CAB4543592.1"/>
    </source>
</evidence>
<evidence type="ECO:0000256" key="5">
    <source>
        <dbReference type="ARBA" id="ARBA00022989"/>
    </source>
</evidence>
<feature type="transmembrane region" description="Helical" evidence="7">
    <location>
        <begin position="136"/>
        <end position="164"/>
    </location>
</feature>
<proteinExistence type="predicted"/>
<gene>
    <name evidence="9" type="ORF">UFOPK1493_00479</name>
</gene>
<sequence>MGILKLVIRRLAFGVVTLFVVSLAVFILSQALPSDPARAVLGREATEENVAAFREKFGLDQSAVRQYTDWLGGLVSGDPGLSYSNGVPIMDFLGDRLKNSLFLMFAGSLISIPLSLAIGAYAALRRDKLFDNANSVSSLILAAMPEFVVGALLTVLLATNVWQIFPATVRVRPGEQPWSDIDGLVLPLLTLTLAVTPYVSRVVRASMIEVLESDYVEMARLKGLSERTVLWRHALPNAIGPTFQVIALNIAYMAGGVIVVEALFNYPGIGLALRDAVREVNLPVVQFLAMFISLIYVVSNLLADVGTILVTPRLRTRLS</sequence>
<evidence type="ECO:0000259" key="8">
    <source>
        <dbReference type="PROSITE" id="PS50928"/>
    </source>
</evidence>
<name>A0A6J6BWX9_9ZZZZ</name>
<organism evidence="9">
    <name type="scientific">freshwater metagenome</name>
    <dbReference type="NCBI Taxonomy" id="449393"/>
    <lineage>
        <taxon>unclassified sequences</taxon>
        <taxon>metagenomes</taxon>
        <taxon>ecological metagenomes</taxon>
    </lineage>
</organism>
<keyword evidence="6 7" id="KW-0472">Membrane</keyword>
<dbReference type="PROSITE" id="PS50928">
    <property type="entry name" value="ABC_TM1"/>
    <property type="match status" value="1"/>
</dbReference>
<evidence type="ECO:0000256" key="7">
    <source>
        <dbReference type="SAM" id="Phobius"/>
    </source>
</evidence>
<dbReference type="InterPro" id="IPR000515">
    <property type="entry name" value="MetI-like"/>
</dbReference>
<reference evidence="9" key="1">
    <citation type="submission" date="2020-05" db="EMBL/GenBank/DDBJ databases">
        <authorList>
            <person name="Chiriac C."/>
            <person name="Salcher M."/>
            <person name="Ghai R."/>
            <person name="Kavagutti S V."/>
        </authorList>
    </citation>
    <scope>NUCLEOTIDE SEQUENCE</scope>
</reference>
<evidence type="ECO:0000256" key="3">
    <source>
        <dbReference type="ARBA" id="ARBA00022475"/>
    </source>
</evidence>
<dbReference type="CDD" id="cd06261">
    <property type="entry name" value="TM_PBP2"/>
    <property type="match status" value="1"/>
</dbReference>
<comment type="subcellular location">
    <subcellularLocation>
        <location evidence="1">Cell membrane</location>
        <topology evidence="1">Multi-pass membrane protein</topology>
    </subcellularLocation>
</comment>
<evidence type="ECO:0000256" key="2">
    <source>
        <dbReference type="ARBA" id="ARBA00022448"/>
    </source>
</evidence>
<dbReference type="InterPro" id="IPR035906">
    <property type="entry name" value="MetI-like_sf"/>
</dbReference>
<keyword evidence="3" id="KW-1003">Cell membrane</keyword>
<feature type="transmembrane region" description="Helical" evidence="7">
    <location>
        <begin position="245"/>
        <end position="264"/>
    </location>
</feature>
<dbReference type="Pfam" id="PF19300">
    <property type="entry name" value="BPD_transp_1_N"/>
    <property type="match status" value="1"/>
</dbReference>
<dbReference type="PANTHER" id="PTHR43163:SF6">
    <property type="entry name" value="DIPEPTIDE TRANSPORT SYSTEM PERMEASE PROTEIN DPPB-RELATED"/>
    <property type="match status" value="1"/>
</dbReference>
<dbReference type="GO" id="GO:0005886">
    <property type="term" value="C:plasma membrane"/>
    <property type="evidence" value="ECO:0007669"/>
    <property type="project" value="UniProtKB-SubCell"/>
</dbReference>
<accession>A0A6J6BWX9</accession>
<feature type="transmembrane region" description="Helical" evidence="7">
    <location>
        <begin position="101"/>
        <end position="124"/>
    </location>
</feature>
<evidence type="ECO:0000256" key="4">
    <source>
        <dbReference type="ARBA" id="ARBA00022692"/>
    </source>
</evidence>
<keyword evidence="5 7" id="KW-1133">Transmembrane helix</keyword>
<keyword evidence="2" id="KW-0813">Transport</keyword>
<dbReference type="AlphaFoldDB" id="A0A6J6BWX9"/>
<dbReference type="InterPro" id="IPR045621">
    <property type="entry name" value="BPD_transp_1_N"/>
</dbReference>
<feature type="domain" description="ABC transmembrane type-1" evidence="8">
    <location>
        <begin position="97"/>
        <end position="303"/>
    </location>
</feature>
<dbReference type="PANTHER" id="PTHR43163">
    <property type="entry name" value="DIPEPTIDE TRANSPORT SYSTEM PERMEASE PROTEIN DPPB-RELATED"/>
    <property type="match status" value="1"/>
</dbReference>
<evidence type="ECO:0000256" key="6">
    <source>
        <dbReference type="ARBA" id="ARBA00023136"/>
    </source>
</evidence>
<feature type="transmembrane region" description="Helical" evidence="7">
    <location>
        <begin position="184"/>
        <end position="203"/>
    </location>
</feature>
<keyword evidence="4 7" id="KW-0812">Transmembrane</keyword>
<feature type="transmembrane region" description="Helical" evidence="7">
    <location>
        <begin position="284"/>
        <end position="310"/>
    </location>
</feature>
<evidence type="ECO:0000256" key="1">
    <source>
        <dbReference type="ARBA" id="ARBA00004651"/>
    </source>
</evidence>
<protein>
    <submittedName>
        <fullName evidence="9">Unannotated protein</fullName>
    </submittedName>
</protein>
<dbReference type="SUPFAM" id="SSF161098">
    <property type="entry name" value="MetI-like"/>
    <property type="match status" value="1"/>
</dbReference>